<evidence type="ECO:0000256" key="1">
    <source>
        <dbReference type="SAM" id="SignalP"/>
    </source>
</evidence>
<reference evidence="2 3" key="1">
    <citation type="journal article" date="2013" name="Genome Announc.">
        <title>Draft Genome of the Nitrogen-Fixing Bacterium Pseudomonas stutzeri Strain KOS6 Isolated from Industrial Hydrocarbon Sludge.</title>
        <authorList>
            <person name="Grigoryeva T.V."/>
            <person name="Laikov A.V."/>
            <person name="Naumova R.P."/>
            <person name="Manolov A.I."/>
            <person name="Larin A.K."/>
            <person name="Karpova I.Y."/>
            <person name="Semashko T.A."/>
            <person name="Alexeev D.G."/>
            <person name="Kostryukova E.S."/>
            <person name="Muller R."/>
            <person name="Govorun V.M."/>
        </authorList>
    </citation>
    <scope>NUCLEOTIDE SEQUENCE [LARGE SCALE GENOMIC DNA]</scope>
    <source>
        <strain evidence="2 3">KOS6</strain>
    </source>
</reference>
<protein>
    <recommendedName>
        <fullName evidence="4">DUF1302 domain-containing protein</fullName>
    </recommendedName>
</protein>
<evidence type="ECO:0000313" key="2">
    <source>
        <dbReference type="EMBL" id="EWC42617.1"/>
    </source>
</evidence>
<feature type="chain" id="PRO_5001601961" description="DUF1302 domain-containing protein" evidence="1">
    <location>
        <begin position="35"/>
        <end position="552"/>
    </location>
</feature>
<accession>A0A061JSC6</accession>
<evidence type="ECO:0008006" key="4">
    <source>
        <dbReference type="Google" id="ProtNLM"/>
    </source>
</evidence>
<dbReference type="Proteomes" id="UP000026923">
    <property type="component" value="Unassembled WGS sequence"/>
</dbReference>
<evidence type="ECO:0000313" key="3">
    <source>
        <dbReference type="Proteomes" id="UP000026923"/>
    </source>
</evidence>
<name>A0A061JSC6_STUST</name>
<keyword evidence="1" id="KW-0732">Signal</keyword>
<dbReference type="RefSeq" id="WP_024162354.1">
    <property type="nucleotide sequence ID" value="NZ_KK020676.1"/>
</dbReference>
<dbReference type="InterPro" id="IPR010727">
    <property type="entry name" value="DUF1302"/>
</dbReference>
<dbReference type="OrthoDB" id="7052179at2"/>
<dbReference type="AlphaFoldDB" id="A0A061JSC6"/>
<proteinExistence type="predicted"/>
<dbReference type="HOGENOM" id="CLU_016532_0_0_6"/>
<organism evidence="2 3">
    <name type="scientific">Stutzerimonas stutzeri KOS6</name>
    <dbReference type="NCBI Taxonomy" id="1218352"/>
    <lineage>
        <taxon>Bacteria</taxon>
        <taxon>Pseudomonadati</taxon>
        <taxon>Pseudomonadota</taxon>
        <taxon>Gammaproteobacteria</taxon>
        <taxon>Pseudomonadales</taxon>
        <taxon>Pseudomonadaceae</taxon>
        <taxon>Stutzerimonas</taxon>
    </lineage>
</organism>
<gene>
    <name evidence="2" type="ORF">B597_004190</name>
</gene>
<feature type="signal peptide" evidence="1">
    <location>
        <begin position="1"/>
        <end position="34"/>
    </location>
</feature>
<comment type="caution">
    <text evidence="2">The sequence shown here is derived from an EMBL/GenBank/DDBJ whole genome shotgun (WGS) entry which is preliminary data.</text>
</comment>
<dbReference type="eggNOG" id="COG3203">
    <property type="taxonomic scope" value="Bacteria"/>
</dbReference>
<dbReference type="EMBL" id="AMCZ02000003">
    <property type="protein sequence ID" value="EWC42617.1"/>
    <property type="molecule type" value="Genomic_DNA"/>
</dbReference>
<dbReference type="Pfam" id="PF06980">
    <property type="entry name" value="DUF1302"/>
    <property type="match status" value="1"/>
</dbReference>
<sequence length="552" mass="59376">MVPSTSLPTVRLKKLFIAVAGTLAGAAAAVPAHALPINVGNPDLRISWDNTIKYSAAWRVRGADSEVADNSIGVQANTNDGDLNFGKGLISNRLDLLSEFDLRYKRNYGLRLSGAAWYDDVYNQSNDNPGALGGALVNSRSADYDDFTADTEKLHGRKAELLDAFVYGSFAPAGMSLNAKAGRFTQLYGESLFFGSNGIAAAQTSLDLIKALSVPNSQFKEILRPVGQVAGQLQINSNVSIGAYYQLEWRKSRLPGAGSYFSFADFVDEGGESLILGPGVAALRGDDIEARDSGQGGVQVKISSGDYEFGIYAAQFHDKMPQFYLYPDSGVYEQVYAEDIRTIGFSVSTLIGETNVAAELSFRDDMPLVASGNTVIVPASAGADGSDDAAFPKGRTMHLNLSAITVLSESPIWDGASFIGEFAFNRRLSITDNPDQLDPLATRDAGALQFVFTPEYFQVAPGLDLQVPIGVSYGLFGRSSVNGALFPANKGGNVSIGLKAEYQKTWQASVGYTHYYGSDGSIIRYDTAVPELSYNNFHGDRDFVSFSVQRTF</sequence>